<keyword evidence="3" id="KW-1185">Reference proteome</keyword>
<protein>
    <submittedName>
        <fullName evidence="2">Uncharacterized protein</fullName>
    </submittedName>
</protein>
<evidence type="ECO:0000313" key="3">
    <source>
        <dbReference type="Proteomes" id="UP000248340"/>
    </source>
</evidence>
<evidence type="ECO:0000313" key="2">
    <source>
        <dbReference type="EMBL" id="PYH86419.1"/>
    </source>
</evidence>
<feature type="region of interest" description="Disordered" evidence="1">
    <location>
        <begin position="1"/>
        <end position="70"/>
    </location>
</feature>
<dbReference type="AlphaFoldDB" id="A0A319CPR7"/>
<reference evidence="2 3" key="1">
    <citation type="submission" date="2016-12" db="EMBL/GenBank/DDBJ databases">
        <title>The genomes of Aspergillus section Nigri reveals drivers in fungal speciation.</title>
        <authorList>
            <consortium name="DOE Joint Genome Institute"/>
            <person name="Vesth T.C."/>
            <person name="Nybo J."/>
            <person name="Theobald S."/>
            <person name="Brandl J."/>
            <person name="Frisvad J.C."/>
            <person name="Nielsen K.F."/>
            <person name="Lyhne E.K."/>
            <person name="Kogle M.E."/>
            <person name="Kuo A."/>
            <person name="Riley R."/>
            <person name="Clum A."/>
            <person name="Nolan M."/>
            <person name="Lipzen A."/>
            <person name="Salamov A."/>
            <person name="Henrissat B."/>
            <person name="Wiebenga A."/>
            <person name="De Vries R.P."/>
            <person name="Grigoriev I.V."/>
            <person name="Mortensen U.H."/>
            <person name="Andersen M.R."/>
            <person name="Baker S.E."/>
        </authorList>
    </citation>
    <scope>NUCLEOTIDE SEQUENCE [LARGE SCALE GENOMIC DNA]</scope>
    <source>
        <strain evidence="2 3">CBS 121591</strain>
    </source>
</reference>
<organism evidence="2 3">
    <name type="scientific">Aspergillus uvarum CBS 121591</name>
    <dbReference type="NCBI Taxonomy" id="1448315"/>
    <lineage>
        <taxon>Eukaryota</taxon>
        <taxon>Fungi</taxon>
        <taxon>Dikarya</taxon>
        <taxon>Ascomycota</taxon>
        <taxon>Pezizomycotina</taxon>
        <taxon>Eurotiomycetes</taxon>
        <taxon>Eurotiomycetidae</taxon>
        <taxon>Eurotiales</taxon>
        <taxon>Aspergillaceae</taxon>
        <taxon>Aspergillus</taxon>
        <taxon>Aspergillus subgen. Circumdati</taxon>
    </lineage>
</organism>
<dbReference type="RefSeq" id="XP_025496619.1">
    <property type="nucleotide sequence ID" value="XM_025634067.1"/>
</dbReference>
<sequence length="70" mass="8010">MAQSSSPDRGVYTTEQHQKPTHHNTYSPSSKKRDSPQVVAEQNPSRAPLHPHRLEQYKHYASVSASDRQR</sequence>
<dbReference type="Proteomes" id="UP000248340">
    <property type="component" value="Unassembled WGS sequence"/>
</dbReference>
<gene>
    <name evidence="2" type="ORF">BO82DRAFT_350143</name>
</gene>
<evidence type="ECO:0000256" key="1">
    <source>
        <dbReference type="SAM" id="MobiDB-lite"/>
    </source>
</evidence>
<proteinExistence type="predicted"/>
<dbReference type="EMBL" id="KZ821676">
    <property type="protein sequence ID" value="PYH86419.1"/>
    <property type="molecule type" value="Genomic_DNA"/>
</dbReference>
<name>A0A319CPR7_9EURO</name>
<dbReference type="VEuPathDB" id="FungiDB:BO82DRAFT_350143"/>
<dbReference type="GeneID" id="37136808"/>
<accession>A0A319CPR7</accession>